<dbReference type="OrthoDB" id="5296761at2"/>
<evidence type="ECO:0000256" key="4">
    <source>
        <dbReference type="ARBA" id="ARBA00035204"/>
    </source>
</evidence>
<evidence type="ECO:0000256" key="3">
    <source>
        <dbReference type="ARBA" id="ARBA00023274"/>
    </source>
</evidence>
<keyword evidence="7" id="KW-1185">Reference proteome</keyword>
<evidence type="ECO:0000256" key="5">
    <source>
        <dbReference type="HAMAP-Rule" id="MF_00374"/>
    </source>
</evidence>
<organism evidence="6 7">
    <name type="scientific">Patiriisocius marinistellae</name>
    <dbReference type="NCBI Taxonomy" id="2494560"/>
    <lineage>
        <taxon>Bacteria</taxon>
        <taxon>Pseudomonadati</taxon>
        <taxon>Bacteroidota</taxon>
        <taxon>Flavobacteriia</taxon>
        <taxon>Flavobacteriales</taxon>
        <taxon>Flavobacteriaceae</taxon>
        <taxon>Patiriisocius</taxon>
    </lineage>
</organism>
<dbReference type="CDD" id="cd00427">
    <property type="entry name" value="Ribosomal_L29_HIP"/>
    <property type="match status" value="1"/>
</dbReference>
<dbReference type="NCBIfam" id="TIGR00012">
    <property type="entry name" value="L29"/>
    <property type="match status" value="1"/>
</dbReference>
<dbReference type="GO" id="GO:0006412">
    <property type="term" value="P:translation"/>
    <property type="evidence" value="ECO:0007669"/>
    <property type="project" value="UniProtKB-UniRule"/>
</dbReference>
<dbReference type="SUPFAM" id="SSF46561">
    <property type="entry name" value="Ribosomal protein L29 (L29p)"/>
    <property type="match status" value="1"/>
</dbReference>
<dbReference type="HAMAP" id="MF_00374">
    <property type="entry name" value="Ribosomal_uL29"/>
    <property type="match status" value="1"/>
</dbReference>
<dbReference type="GO" id="GO:0005840">
    <property type="term" value="C:ribosome"/>
    <property type="evidence" value="ECO:0007669"/>
    <property type="project" value="UniProtKB-KW"/>
</dbReference>
<keyword evidence="2 5" id="KW-0689">Ribosomal protein</keyword>
<evidence type="ECO:0000313" key="7">
    <source>
        <dbReference type="Proteomes" id="UP000326994"/>
    </source>
</evidence>
<dbReference type="EMBL" id="BKCF01000001">
    <property type="protein sequence ID" value="GEQ85638.1"/>
    <property type="molecule type" value="Genomic_DNA"/>
</dbReference>
<reference evidence="6 7" key="1">
    <citation type="submission" date="2019-08" db="EMBL/GenBank/DDBJ databases">
        <title>Ulvibacter marinistellae sp. nov., isolated from a starfish, Patiria pectinifera.</title>
        <authorList>
            <person name="Kawano K."/>
            <person name="Ushijima N."/>
            <person name="Kihara M."/>
            <person name="Itoh H."/>
        </authorList>
    </citation>
    <scope>NUCLEOTIDE SEQUENCE [LARGE SCALE GENOMIC DNA]</scope>
    <source>
        <strain evidence="6 7">KK4</strain>
    </source>
</reference>
<dbReference type="Proteomes" id="UP000326994">
    <property type="component" value="Unassembled WGS sequence"/>
</dbReference>
<dbReference type="InterPro" id="IPR036049">
    <property type="entry name" value="Ribosomal_uL29_sf"/>
</dbReference>
<sequence>MKQSEINEASTADLQTKLAEAKKVYSDFKMAHVISPLENPILLRTHRRTVARISTELTKREVQ</sequence>
<comment type="caution">
    <text evidence="6">The sequence shown here is derived from an EMBL/GenBank/DDBJ whole genome shotgun (WGS) entry which is preliminary data.</text>
</comment>
<dbReference type="RefSeq" id="WP_151893543.1">
    <property type="nucleotide sequence ID" value="NZ_BKCF01000001.1"/>
</dbReference>
<evidence type="ECO:0000313" key="6">
    <source>
        <dbReference type="EMBL" id="GEQ85638.1"/>
    </source>
</evidence>
<dbReference type="GO" id="GO:0003735">
    <property type="term" value="F:structural constituent of ribosome"/>
    <property type="evidence" value="ECO:0007669"/>
    <property type="project" value="InterPro"/>
</dbReference>
<dbReference type="InterPro" id="IPR001854">
    <property type="entry name" value="Ribosomal_uL29"/>
</dbReference>
<protein>
    <recommendedName>
        <fullName evidence="4 5">Large ribosomal subunit protein uL29</fullName>
    </recommendedName>
</protein>
<dbReference type="Pfam" id="PF00831">
    <property type="entry name" value="Ribosomal_L29"/>
    <property type="match status" value="1"/>
</dbReference>
<gene>
    <name evidence="5 6" type="primary">rpmC</name>
    <name evidence="6" type="ORF">ULMS_11460</name>
</gene>
<comment type="similarity">
    <text evidence="1 5">Belongs to the universal ribosomal protein uL29 family.</text>
</comment>
<keyword evidence="3 5" id="KW-0687">Ribonucleoprotein</keyword>
<evidence type="ECO:0000256" key="2">
    <source>
        <dbReference type="ARBA" id="ARBA00022980"/>
    </source>
</evidence>
<dbReference type="AlphaFoldDB" id="A0A5J4FWJ1"/>
<dbReference type="Gene3D" id="1.10.287.310">
    <property type="match status" value="1"/>
</dbReference>
<accession>A0A5J4FWJ1</accession>
<proteinExistence type="inferred from homology"/>
<dbReference type="GO" id="GO:1990904">
    <property type="term" value="C:ribonucleoprotein complex"/>
    <property type="evidence" value="ECO:0007669"/>
    <property type="project" value="UniProtKB-KW"/>
</dbReference>
<name>A0A5J4FWJ1_9FLAO</name>
<evidence type="ECO:0000256" key="1">
    <source>
        <dbReference type="ARBA" id="ARBA00009254"/>
    </source>
</evidence>